<keyword evidence="6 7" id="KW-0819">tRNA processing</keyword>
<sequence length="238" mass="27914">MSDIYGETHSEDSKFYRTIKTFVLRAGRMTATQKKDYEELSGRWCIPYTNTPINYVELFSNTNPVIVEIGFGMGKATWLIAKDNPDINYLGLEVHRPGVGKLLGEIRRNDLQNIYIVEHDALEVLETMIPDNSISGFHIFFPDPWPKKKHFKRRLIQRPRTDLLAKKLMPGGYLYMVTDWEPYAEFALEELQNTPLLKNKYEGFAPHQPWRPETRFEEKGLEAQRTIHELFFVKEERS</sequence>
<reference evidence="8" key="2">
    <citation type="submission" date="2021-04" db="EMBL/GenBank/DDBJ databases">
        <authorList>
            <person name="Gilroy R."/>
        </authorList>
    </citation>
    <scope>NUCLEOTIDE SEQUENCE</scope>
    <source>
        <strain evidence="8">Gambia15-2214</strain>
    </source>
</reference>
<comment type="similarity">
    <text evidence="7">Belongs to the class I-like SAM-binding methyltransferase superfamily. TrmB family.</text>
</comment>
<dbReference type="PANTHER" id="PTHR23417">
    <property type="entry name" value="3-DEOXY-D-MANNO-OCTULOSONIC-ACID TRANSFERASE/TRNA GUANINE-N 7 - -METHYLTRANSFERASE"/>
    <property type="match status" value="1"/>
</dbReference>
<name>A0A9E2L2A9_9SPIR</name>
<dbReference type="InterPro" id="IPR029063">
    <property type="entry name" value="SAM-dependent_MTases_sf"/>
</dbReference>
<feature type="binding site" evidence="7">
    <location>
        <position position="179"/>
    </location>
    <ligand>
        <name>substrate</name>
    </ligand>
</feature>
<dbReference type="EMBL" id="JAHLFV010000176">
    <property type="protein sequence ID" value="MBU3850389.1"/>
    <property type="molecule type" value="Genomic_DNA"/>
</dbReference>
<evidence type="ECO:0000256" key="4">
    <source>
        <dbReference type="ARBA" id="ARBA00022679"/>
    </source>
</evidence>
<comment type="pathway">
    <text evidence="7">tRNA modification; N(7)-methylguanine-tRNA biosynthesis.</text>
</comment>
<organism evidence="8 9">
    <name type="scientific">Candidatus Treponema excrementipullorum</name>
    <dbReference type="NCBI Taxonomy" id="2838768"/>
    <lineage>
        <taxon>Bacteria</taxon>
        <taxon>Pseudomonadati</taxon>
        <taxon>Spirochaetota</taxon>
        <taxon>Spirochaetia</taxon>
        <taxon>Spirochaetales</taxon>
        <taxon>Treponemataceae</taxon>
        <taxon>Treponema</taxon>
    </lineage>
</organism>
<dbReference type="Pfam" id="PF02390">
    <property type="entry name" value="Methyltransf_4"/>
    <property type="match status" value="1"/>
</dbReference>
<evidence type="ECO:0000256" key="1">
    <source>
        <dbReference type="ARBA" id="ARBA00000142"/>
    </source>
</evidence>
<evidence type="ECO:0000256" key="3">
    <source>
        <dbReference type="ARBA" id="ARBA00022603"/>
    </source>
</evidence>
<evidence type="ECO:0000313" key="8">
    <source>
        <dbReference type="EMBL" id="MBU3850389.1"/>
    </source>
</evidence>
<feature type="binding site" evidence="7">
    <location>
        <begin position="214"/>
        <end position="217"/>
    </location>
    <ligand>
        <name>substrate</name>
    </ligand>
</feature>
<evidence type="ECO:0000256" key="6">
    <source>
        <dbReference type="ARBA" id="ARBA00022694"/>
    </source>
</evidence>
<keyword evidence="4 7" id="KW-0808">Transferase</keyword>
<dbReference type="PANTHER" id="PTHR23417:SF14">
    <property type="entry name" value="PENTACOTRIPEPTIDE-REPEAT REGION OF PRORP DOMAIN-CONTAINING PROTEIN"/>
    <property type="match status" value="1"/>
</dbReference>
<reference evidence="8" key="1">
    <citation type="journal article" date="2021" name="PeerJ">
        <title>Extensive microbial diversity within the chicken gut microbiome revealed by metagenomics and culture.</title>
        <authorList>
            <person name="Gilroy R."/>
            <person name="Ravi A."/>
            <person name="Getino M."/>
            <person name="Pursley I."/>
            <person name="Horton D.L."/>
            <person name="Alikhan N.F."/>
            <person name="Baker D."/>
            <person name="Gharbi K."/>
            <person name="Hall N."/>
            <person name="Watson M."/>
            <person name="Adriaenssens E.M."/>
            <person name="Foster-Nyarko E."/>
            <person name="Jarju S."/>
            <person name="Secka A."/>
            <person name="Antonio M."/>
            <person name="Oren A."/>
            <person name="Chaudhuri R.R."/>
            <person name="La Ragione R."/>
            <person name="Hildebrand F."/>
            <person name="Pallen M.J."/>
        </authorList>
    </citation>
    <scope>NUCLEOTIDE SEQUENCE</scope>
    <source>
        <strain evidence="8">Gambia15-2214</strain>
    </source>
</reference>
<dbReference type="PROSITE" id="PS51625">
    <property type="entry name" value="SAM_MT_TRMB"/>
    <property type="match status" value="1"/>
</dbReference>
<accession>A0A9E2L2A9</accession>
<evidence type="ECO:0000313" key="9">
    <source>
        <dbReference type="Proteomes" id="UP000823914"/>
    </source>
</evidence>
<feature type="binding site" evidence="7">
    <location>
        <position position="120"/>
    </location>
    <ligand>
        <name>S-adenosyl-L-methionine</name>
        <dbReference type="ChEBI" id="CHEBI:59789"/>
    </ligand>
</feature>
<comment type="catalytic activity">
    <reaction evidence="1 7">
        <text>guanosine(46) in tRNA + S-adenosyl-L-methionine = N(7)-methylguanosine(46) in tRNA + S-adenosyl-L-homocysteine</text>
        <dbReference type="Rhea" id="RHEA:42708"/>
        <dbReference type="Rhea" id="RHEA-COMP:10188"/>
        <dbReference type="Rhea" id="RHEA-COMP:10189"/>
        <dbReference type="ChEBI" id="CHEBI:57856"/>
        <dbReference type="ChEBI" id="CHEBI:59789"/>
        <dbReference type="ChEBI" id="CHEBI:74269"/>
        <dbReference type="ChEBI" id="CHEBI:74480"/>
        <dbReference type="EC" id="2.1.1.33"/>
    </reaction>
</comment>
<dbReference type="HAMAP" id="MF_01057">
    <property type="entry name" value="tRNA_methyltr_TrmB"/>
    <property type="match status" value="1"/>
</dbReference>
<dbReference type="Gene3D" id="3.40.50.150">
    <property type="entry name" value="Vaccinia Virus protein VP39"/>
    <property type="match status" value="1"/>
</dbReference>
<comment type="caution">
    <text evidence="7">Lacks conserved residue(s) required for the propagation of feature annotation.</text>
</comment>
<dbReference type="GO" id="GO:0043527">
    <property type="term" value="C:tRNA methyltransferase complex"/>
    <property type="evidence" value="ECO:0007669"/>
    <property type="project" value="TreeGrafter"/>
</dbReference>
<evidence type="ECO:0000256" key="7">
    <source>
        <dbReference type="HAMAP-Rule" id="MF_01057"/>
    </source>
</evidence>
<dbReference type="EC" id="2.1.1.33" evidence="7"/>
<dbReference type="GO" id="GO:0008176">
    <property type="term" value="F:tRNA (guanine(46)-N7)-methyltransferase activity"/>
    <property type="evidence" value="ECO:0007669"/>
    <property type="project" value="UniProtKB-UniRule"/>
</dbReference>
<feature type="binding site" evidence="7">
    <location>
        <position position="68"/>
    </location>
    <ligand>
        <name>S-adenosyl-L-methionine</name>
        <dbReference type="ChEBI" id="CHEBI:59789"/>
    </ligand>
</feature>
<evidence type="ECO:0000256" key="5">
    <source>
        <dbReference type="ARBA" id="ARBA00022691"/>
    </source>
</evidence>
<feature type="binding site" evidence="7">
    <location>
        <position position="93"/>
    </location>
    <ligand>
        <name>S-adenosyl-L-methionine</name>
        <dbReference type="ChEBI" id="CHEBI:59789"/>
    </ligand>
</feature>
<proteinExistence type="inferred from homology"/>
<feature type="binding site" evidence="7">
    <location>
        <position position="147"/>
    </location>
    <ligand>
        <name>substrate</name>
    </ligand>
</feature>
<protein>
    <recommendedName>
        <fullName evidence="7">tRNA (guanine-N(7)-)-methyltransferase</fullName>
        <ecNumber evidence="7">2.1.1.33</ecNumber>
    </recommendedName>
    <alternativeName>
        <fullName evidence="7">tRNA (guanine(46)-N(7))-methyltransferase</fullName>
    </alternativeName>
    <alternativeName>
        <fullName evidence="7">tRNA(m7G46)-methyltransferase</fullName>
    </alternativeName>
</protein>
<comment type="caution">
    <text evidence="8">The sequence shown here is derived from an EMBL/GenBank/DDBJ whole genome shotgun (WGS) entry which is preliminary data.</text>
</comment>
<dbReference type="SUPFAM" id="SSF53335">
    <property type="entry name" value="S-adenosyl-L-methionine-dependent methyltransferases"/>
    <property type="match status" value="1"/>
</dbReference>
<dbReference type="InterPro" id="IPR003358">
    <property type="entry name" value="tRNA_(Gua-N-7)_MeTrfase_Trmb"/>
</dbReference>
<dbReference type="AlphaFoldDB" id="A0A9E2L2A9"/>
<comment type="function">
    <text evidence="2 7">Catalyzes the formation of N(7)-methylguanine at position 46 (m7G46) in tRNA.</text>
</comment>
<feature type="binding site" evidence="7">
    <location>
        <position position="143"/>
    </location>
    <ligand>
        <name>S-adenosyl-L-methionine</name>
        <dbReference type="ChEBI" id="CHEBI:59789"/>
    </ligand>
</feature>
<dbReference type="NCBIfam" id="TIGR00091">
    <property type="entry name" value="tRNA (guanosine(46)-N7)-methyltransferase TrmB"/>
    <property type="match status" value="1"/>
</dbReference>
<keyword evidence="3 7" id="KW-0489">Methyltransferase</keyword>
<dbReference type="InterPro" id="IPR055361">
    <property type="entry name" value="tRNA_methyltr_TrmB_bact"/>
</dbReference>
<dbReference type="Proteomes" id="UP000823914">
    <property type="component" value="Unassembled WGS sequence"/>
</dbReference>
<gene>
    <name evidence="7 8" type="primary">trmB</name>
    <name evidence="8" type="ORF">IAA16_07480</name>
</gene>
<evidence type="ECO:0000256" key="2">
    <source>
        <dbReference type="ARBA" id="ARBA00003015"/>
    </source>
</evidence>
<keyword evidence="5 7" id="KW-0949">S-adenosyl-L-methionine</keyword>